<name>A0A1G2FZ40_9BACT</name>
<evidence type="ECO:0000256" key="1">
    <source>
        <dbReference type="SAM" id="Coils"/>
    </source>
</evidence>
<evidence type="ECO:0000313" key="2">
    <source>
        <dbReference type="EMBL" id="OGZ43329.1"/>
    </source>
</evidence>
<dbReference type="Proteomes" id="UP000177480">
    <property type="component" value="Unassembled WGS sequence"/>
</dbReference>
<proteinExistence type="predicted"/>
<comment type="caution">
    <text evidence="2">The sequence shown here is derived from an EMBL/GenBank/DDBJ whole genome shotgun (WGS) entry which is preliminary data.</text>
</comment>
<dbReference type="EMBL" id="MHNK01000017">
    <property type="protein sequence ID" value="OGZ43329.1"/>
    <property type="molecule type" value="Genomic_DNA"/>
</dbReference>
<dbReference type="AlphaFoldDB" id="A0A1G2FZ40"/>
<protein>
    <submittedName>
        <fullName evidence="2">Uncharacterized protein</fullName>
    </submittedName>
</protein>
<evidence type="ECO:0000313" key="3">
    <source>
        <dbReference type="Proteomes" id="UP000177480"/>
    </source>
</evidence>
<accession>A0A1G2FZ40</accession>
<sequence>MITDQDIEKLQSVFATKTDLSVFATKDDIKAELVPLHQKIDDLQQEVDGLRESIQMLSVSIDKLVKSVEDLKQEYSLVVHQLDKHEKWIRQIAEKAGVLLLE</sequence>
<organism evidence="2 3">
    <name type="scientific">Candidatus Ryanbacteria bacterium RIFCSPHIGHO2_01_FULL_45_22</name>
    <dbReference type="NCBI Taxonomy" id="1802114"/>
    <lineage>
        <taxon>Bacteria</taxon>
        <taxon>Candidatus Ryaniibacteriota</taxon>
    </lineage>
</organism>
<reference evidence="2 3" key="1">
    <citation type="journal article" date="2016" name="Nat. Commun.">
        <title>Thousands of microbial genomes shed light on interconnected biogeochemical processes in an aquifer system.</title>
        <authorList>
            <person name="Anantharaman K."/>
            <person name="Brown C.T."/>
            <person name="Hug L.A."/>
            <person name="Sharon I."/>
            <person name="Castelle C.J."/>
            <person name="Probst A.J."/>
            <person name="Thomas B.C."/>
            <person name="Singh A."/>
            <person name="Wilkins M.J."/>
            <person name="Karaoz U."/>
            <person name="Brodie E.L."/>
            <person name="Williams K.H."/>
            <person name="Hubbard S.S."/>
            <person name="Banfield J.F."/>
        </authorList>
    </citation>
    <scope>NUCLEOTIDE SEQUENCE [LARGE SCALE GENOMIC DNA]</scope>
</reference>
<dbReference type="Gene3D" id="1.20.5.110">
    <property type="match status" value="1"/>
</dbReference>
<keyword evidence="1" id="KW-0175">Coiled coil</keyword>
<gene>
    <name evidence="2" type="ORF">A2719_05415</name>
</gene>
<feature type="coiled-coil region" evidence="1">
    <location>
        <begin position="26"/>
        <end position="74"/>
    </location>
</feature>